<evidence type="ECO:0000313" key="3">
    <source>
        <dbReference type="Proteomes" id="UP000293342"/>
    </source>
</evidence>
<keyword evidence="1" id="KW-0812">Transmembrane</keyword>
<dbReference type="RefSeq" id="WP_131513748.1">
    <property type="nucleotide sequence ID" value="NZ_SJKD01000002.1"/>
</dbReference>
<protein>
    <recommendedName>
        <fullName evidence="4">CU044_5270 family protein</fullName>
    </recommendedName>
</protein>
<dbReference type="EMBL" id="SJKD01000002">
    <property type="protein sequence ID" value="TCC51056.1"/>
    <property type="molecule type" value="Genomic_DNA"/>
</dbReference>
<sequence length="362" mass="38932">MNEIDLLKRVRDDVPPADPVALARARQRVLTPSPVRRFVGRRRVLVAGAVAATLAVGFLVNDVVIKDGATKPGAVADASTFLANAAELTNANPDAPIPPGQYRQVTQRSQGTWRFGPHNSYVGTRLDVSNWWISADQKPPYTATSVLSAKKEFSSPAARTLWNKLDPLNIKPEMIKSPYVCGVGTNGGYLMLQKKDGKNICTPSWLMPSPDFLARLPRDPDKLLTALRHDGTPTKTRGQTPESLNLEAFDRVATVLASGIAPADLRAALYQAARKIPGIQLQADAVNLDGKSGLAIGLVEFLGVRKDLIIDPGTGQFLGLREVATVTGPLNGDGDPQALVRGDVVSWTSVSSRITPNRPVVR</sequence>
<dbReference type="Proteomes" id="UP000293342">
    <property type="component" value="Unassembled WGS sequence"/>
</dbReference>
<dbReference type="AlphaFoldDB" id="A0A4R0K044"/>
<accession>A0A4R0K044</accession>
<keyword evidence="1" id="KW-1133">Transmembrane helix</keyword>
<keyword evidence="3" id="KW-1185">Reference proteome</keyword>
<proteinExistence type="predicted"/>
<evidence type="ECO:0000256" key="1">
    <source>
        <dbReference type="SAM" id="Phobius"/>
    </source>
</evidence>
<dbReference type="NCBIfam" id="NF038083">
    <property type="entry name" value="CU044_5270_fam"/>
    <property type="match status" value="1"/>
</dbReference>
<dbReference type="OrthoDB" id="3387554at2"/>
<comment type="caution">
    <text evidence="2">The sequence shown here is derived from an EMBL/GenBank/DDBJ whole genome shotgun (WGS) entry which is preliminary data.</text>
</comment>
<gene>
    <name evidence="2" type="ORF">E0H75_13005</name>
</gene>
<reference evidence="2 3" key="1">
    <citation type="submission" date="2019-02" db="EMBL/GenBank/DDBJ databases">
        <title>Kribbella capetownensis sp. nov. and Kribbella speibonae sp. nov., isolated from soil.</title>
        <authorList>
            <person name="Curtis S.M."/>
            <person name="Norton I."/>
            <person name="Everest G.J."/>
            <person name="Meyers P.R."/>
        </authorList>
    </citation>
    <scope>NUCLEOTIDE SEQUENCE [LARGE SCALE GENOMIC DNA]</scope>
    <source>
        <strain evidence="2 3">YM53</strain>
    </source>
</reference>
<keyword evidence="1" id="KW-0472">Membrane</keyword>
<evidence type="ECO:0008006" key="4">
    <source>
        <dbReference type="Google" id="ProtNLM"/>
    </source>
</evidence>
<dbReference type="InterPro" id="IPR047789">
    <property type="entry name" value="CU044_5270-like"/>
</dbReference>
<feature type="transmembrane region" description="Helical" evidence="1">
    <location>
        <begin position="44"/>
        <end position="61"/>
    </location>
</feature>
<organism evidence="2 3">
    <name type="scientific">Kribbella capetownensis</name>
    <dbReference type="NCBI Taxonomy" id="1572659"/>
    <lineage>
        <taxon>Bacteria</taxon>
        <taxon>Bacillati</taxon>
        <taxon>Actinomycetota</taxon>
        <taxon>Actinomycetes</taxon>
        <taxon>Propionibacteriales</taxon>
        <taxon>Kribbellaceae</taxon>
        <taxon>Kribbella</taxon>
    </lineage>
</organism>
<evidence type="ECO:0000313" key="2">
    <source>
        <dbReference type="EMBL" id="TCC51056.1"/>
    </source>
</evidence>
<name>A0A4R0K044_9ACTN</name>